<sequence>PRFLLRSGEAAPRYETTSRALQEVKDELLTGNSKQGPNFQVGLTALLMAKETRNQQILITM</sequence>
<name>A0AAV7LTS8_PLEWA</name>
<feature type="non-terminal residue" evidence="1">
    <location>
        <position position="61"/>
    </location>
</feature>
<evidence type="ECO:0000313" key="1">
    <source>
        <dbReference type="EMBL" id="KAJ1093769.1"/>
    </source>
</evidence>
<evidence type="ECO:0000313" key="2">
    <source>
        <dbReference type="Proteomes" id="UP001066276"/>
    </source>
</evidence>
<feature type="non-terminal residue" evidence="1">
    <location>
        <position position="1"/>
    </location>
</feature>
<dbReference type="AlphaFoldDB" id="A0AAV7LTS8"/>
<reference evidence="1" key="1">
    <citation type="journal article" date="2022" name="bioRxiv">
        <title>Sequencing and chromosome-scale assembly of the giantPleurodeles waltlgenome.</title>
        <authorList>
            <person name="Brown T."/>
            <person name="Elewa A."/>
            <person name="Iarovenko S."/>
            <person name="Subramanian E."/>
            <person name="Araus A.J."/>
            <person name="Petzold A."/>
            <person name="Susuki M."/>
            <person name="Suzuki K.-i.T."/>
            <person name="Hayashi T."/>
            <person name="Toyoda A."/>
            <person name="Oliveira C."/>
            <person name="Osipova E."/>
            <person name="Leigh N.D."/>
            <person name="Simon A."/>
            <person name="Yun M.H."/>
        </authorList>
    </citation>
    <scope>NUCLEOTIDE SEQUENCE</scope>
    <source>
        <strain evidence="1">20211129_DDA</strain>
        <tissue evidence="1">Liver</tissue>
    </source>
</reference>
<keyword evidence="2" id="KW-1185">Reference proteome</keyword>
<accession>A0AAV7LTS8</accession>
<gene>
    <name evidence="1" type="ORF">NDU88_006861</name>
</gene>
<dbReference type="Proteomes" id="UP001066276">
    <property type="component" value="Chromosome 11"/>
</dbReference>
<dbReference type="EMBL" id="JANPWB010000015">
    <property type="protein sequence ID" value="KAJ1093769.1"/>
    <property type="molecule type" value="Genomic_DNA"/>
</dbReference>
<proteinExistence type="predicted"/>
<comment type="caution">
    <text evidence="1">The sequence shown here is derived from an EMBL/GenBank/DDBJ whole genome shotgun (WGS) entry which is preliminary data.</text>
</comment>
<protein>
    <submittedName>
        <fullName evidence="1">Uncharacterized protein</fullName>
    </submittedName>
</protein>
<organism evidence="1 2">
    <name type="scientific">Pleurodeles waltl</name>
    <name type="common">Iberian ribbed newt</name>
    <dbReference type="NCBI Taxonomy" id="8319"/>
    <lineage>
        <taxon>Eukaryota</taxon>
        <taxon>Metazoa</taxon>
        <taxon>Chordata</taxon>
        <taxon>Craniata</taxon>
        <taxon>Vertebrata</taxon>
        <taxon>Euteleostomi</taxon>
        <taxon>Amphibia</taxon>
        <taxon>Batrachia</taxon>
        <taxon>Caudata</taxon>
        <taxon>Salamandroidea</taxon>
        <taxon>Salamandridae</taxon>
        <taxon>Pleurodelinae</taxon>
        <taxon>Pleurodeles</taxon>
    </lineage>
</organism>